<dbReference type="PANTHER" id="PTHR31499">
    <property type="entry name" value="MYB FAMILY TRANSCRIPTION FACTOR PHL11"/>
    <property type="match status" value="1"/>
</dbReference>
<accession>A0A4Y7JZ77</accession>
<evidence type="ECO:0000313" key="6">
    <source>
        <dbReference type="EMBL" id="RZC65977.1"/>
    </source>
</evidence>
<evidence type="ECO:0000256" key="1">
    <source>
        <dbReference type="ARBA" id="ARBA00023015"/>
    </source>
</evidence>
<reference evidence="6 7" key="1">
    <citation type="journal article" date="2018" name="Science">
        <title>The opium poppy genome and morphinan production.</title>
        <authorList>
            <person name="Guo L."/>
            <person name="Winzer T."/>
            <person name="Yang X."/>
            <person name="Li Y."/>
            <person name="Ning Z."/>
            <person name="He Z."/>
            <person name="Teodor R."/>
            <person name="Lu Y."/>
            <person name="Bowser T.A."/>
            <person name="Graham I.A."/>
            <person name="Ye K."/>
        </authorList>
    </citation>
    <scope>NUCLEOTIDE SEQUENCE [LARGE SCALE GENOMIC DNA]</scope>
    <source>
        <strain evidence="7">cv. HN1</strain>
        <tissue evidence="6">Leaves</tissue>
    </source>
</reference>
<dbReference type="AlphaFoldDB" id="A0A4Y7JZ77"/>
<dbReference type="GO" id="GO:0003677">
    <property type="term" value="F:DNA binding"/>
    <property type="evidence" value="ECO:0007669"/>
    <property type="project" value="InterPro"/>
</dbReference>
<evidence type="ECO:0000259" key="5">
    <source>
        <dbReference type="PROSITE" id="PS51294"/>
    </source>
</evidence>
<feature type="compositionally biased region" description="Polar residues" evidence="4">
    <location>
        <begin position="203"/>
        <end position="214"/>
    </location>
</feature>
<evidence type="ECO:0000313" key="7">
    <source>
        <dbReference type="Proteomes" id="UP000316621"/>
    </source>
</evidence>
<dbReference type="Proteomes" id="UP000316621">
    <property type="component" value="Chromosome 6"/>
</dbReference>
<dbReference type="SUPFAM" id="SSF46689">
    <property type="entry name" value="Homeodomain-like"/>
    <property type="match status" value="1"/>
</dbReference>
<dbReference type="GO" id="GO:0003700">
    <property type="term" value="F:DNA-binding transcription factor activity"/>
    <property type="evidence" value="ECO:0007669"/>
    <property type="project" value="InterPro"/>
</dbReference>
<sequence>MSSDNYGNNTNSDLGIASSRKRLRWTDELHERFEEAVAQLGGPDKATPKGVLSVMGVQSLTIYHIKSHLQKYRLSKYLPESTPDGKRTDRNDSDDKFTCSDGTPGMQITEALKLQMEVQKRLHEQLEASLSDSLYLAPQIDLMLLVQRQLQLRIEAQGKYLKRIIDEQQRLSSVLAESPSCSGVTFPMSSGDHNCPESDNNRTDPSTPAATSENKAVKTEMLEKKLALKECLSSLHEPWTPDSGCFAGGSPSESPRDERVKKQRVNVGEALNTKPETAVTHPILESNPGTILKMPPPLEIPASGHSASHSGTSPYDEKRSEEATKSLE</sequence>
<dbReference type="InterPro" id="IPR025756">
    <property type="entry name" value="Myb_CC_LHEQLE"/>
</dbReference>
<dbReference type="InterPro" id="IPR017930">
    <property type="entry name" value="Myb_dom"/>
</dbReference>
<dbReference type="NCBIfam" id="TIGR01557">
    <property type="entry name" value="myb_SHAQKYF"/>
    <property type="match status" value="1"/>
</dbReference>
<dbReference type="InterPro" id="IPR001005">
    <property type="entry name" value="SANT/Myb"/>
</dbReference>
<organism evidence="6 7">
    <name type="scientific">Papaver somniferum</name>
    <name type="common">Opium poppy</name>
    <dbReference type="NCBI Taxonomy" id="3469"/>
    <lineage>
        <taxon>Eukaryota</taxon>
        <taxon>Viridiplantae</taxon>
        <taxon>Streptophyta</taxon>
        <taxon>Embryophyta</taxon>
        <taxon>Tracheophyta</taxon>
        <taxon>Spermatophyta</taxon>
        <taxon>Magnoliopsida</taxon>
        <taxon>Ranunculales</taxon>
        <taxon>Papaveraceae</taxon>
        <taxon>Papaveroideae</taxon>
        <taxon>Papaver</taxon>
    </lineage>
</organism>
<gene>
    <name evidence="6" type="ORF">C5167_009670</name>
</gene>
<dbReference type="InterPro" id="IPR046955">
    <property type="entry name" value="PHR1-like"/>
</dbReference>
<evidence type="ECO:0000256" key="2">
    <source>
        <dbReference type="ARBA" id="ARBA00023163"/>
    </source>
</evidence>
<keyword evidence="7" id="KW-1185">Reference proteome</keyword>
<evidence type="ECO:0000256" key="4">
    <source>
        <dbReference type="SAM" id="MobiDB-lite"/>
    </source>
</evidence>
<feature type="region of interest" description="Disordered" evidence="4">
    <location>
        <begin position="240"/>
        <end position="328"/>
    </location>
</feature>
<feature type="compositionally biased region" description="Low complexity" evidence="4">
    <location>
        <begin position="301"/>
        <end position="314"/>
    </location>
</feature>
<feature type="compositionally biased region" description="Basic and acidic residues" evidence="4">
    <location>
        <begin position="83"/>
        <end position="98"/>
    </location>
</feature>
<dbReference type="PROSITE" id="PS51294">
    <property type="entry name" value="HTH_MYB"/>
    <property type="match status" value="1"/>
</dbReference>
<feature type="region of interest" description="Disordered" evidence="4">
    <location>
        <begin position="76"/>
        <end position="104"/>
    </location>
</feature>
<dbReference type="Gramene" id="RZC65977">
    <property type="protein sequence ID" value="RZC65977"/>
    <property type="gene ID" value="C5167_009670"/>
</dbReference>
<keyword evidence="3" id="KW-0539">Nucleus</keyword>
<dbReference type="EMBL" id="CM010720">
    <property type="protein sequence ID" value="RZC65977.1"/>
    <property type="molecule type" value="Genomic_DNA"/>
</dbReference>
<dbReference type="InterPro" id="IPR009057">
    <property type="entry name" value="Homeodomain-like_sf"/>
</dbReference>
<name>A0A4Y7JZ77_PAPSO</name>
<dbReference type="InterPro" id="IPR006447">
    <property type="entry name" value="Myb_dom_plants"/>
</dbReference>
<dbReference type="Pfam" id="PF14379">
    <property type="entry name" value="Myb_CC_LHEQLE"/>
    <property type="match status" value="2"/>
</dbReference>
<dbReference type="Pfam" id="PF00249">
    <property type="entry name" value="Myb_DNA-binding"/>
    <property type="match status" value="1"/>
</dbReference>
<feature type="region of interest" description="Disordered" evidence="4">
    <location>
        <begin position="187"/>
        <end position="216"/>
    </location>
</feature>
<dbReference type="FunFam" id="1.10.10.60:FF:000002">
    <property type="entry name" value="Myb family transcription factor"/>
    <property type="match status" value="1"/>
</dbReference>
<keyword evidence="1" id="KW-0805">Transcription regulation</keyword>
<evidence type="ECO:0000256" key="3">
    <source>
        <dbReference type="ARBA" id="ARBA00023242"/>
    </source>
</evidence>
<feature type="compositionally biased region" description="Basic and acidic residues" evidence="4">
    <location>
        <begin position="315"/>
        <end position="328"/>
    </location>
</feature>
<feature type="domain" description="HTH myb-type" evidence="5">
    <location>
        <begin position="17"/>
        <end position="77"/>
    </location>
</feature>
<dbReference type="Gene3D" id="1.10.10.60">
    <property type="entry name" value="Homeodomain-like"/>
    <property type="match status" value="1"/>
</dbReference>
<keyword evidence="2" id="KW-0804">Transcription</keyword>
<dbReference type="PANTHER" id="PTHR31499:SF83">
    <property type="entry name" value="MYB FAMILY TRANSCRIPTION FACTOR PHL7-LIKE ISOFORM X2"/>
    <property type="match status" value="1"/>
</dbReference>
<dbReference type="OMA" id="NICHDSD"/>
<proteinExistence type="predicted"/>
<protein>
    <recommendedName>
        <fullName evidence="5">HTH myb-type domain-containing protein</fullName>
    </recommendedName>
</protein>